<keyword evidence="1" id="KW-0812">Transmembrane</keyword>
<dbReference type="EMBL" id="FLRD01001815">
    <property type="protein sequence ID" value="SBT58307.1"/>
    <property type="molecule type" value="Genomic_DNA"/>
</dbReference>
<evidence type="ECO:0000313" key="4">
    <source>
        <dbReference type="Proteomes" id="UP000078550"/>
    </source>
</evidence>
<reference evidence="4 5" key="1">
    <citation type="submission" date="2016-05" db="EMBL/GenBank/DDBJ databases">
        <authorList>
            <person name="Naeem Raeece"/>
        </authorList>
    </citation>
    <scope>NUCLEOTIDE SEQUENCE [LARGE SCALE GENOMIC DNA]</scope>
</reference>
<dbReference type="EMBL" id="FLRE01000893">
    <property type="protein sequence ID" value="SBT55480.1"/>
    <property type="molecule type" value="Genomic_DNA"/>
</dbReference>
<keyword evidence="1" id="KW-1133">Transmembrane helix</keyword>
<dbReference type="Proteomes" id="UP000078550">
    <property type="component" value="Unassembled WGS sequence"/>
</dbReference>
<gene>
    <name evidence="3" type="ORF">POVWA1_086970</name>
    <name evidence="2" type="ORF">POVWA2_068090</name>
</gene>
<evidence type="ECO:0000313" key="3">
    <source>
        <dbReference type="EMBL" id="SBT58307.1"/>
    </source>
</evidence>
<keyword evidence="5" id="KW-1185">Reference proteome</keyword>
<evidence type="ECO:0000313" key="5">
    <source>
        <dbReference type="Proteomes" id="UP000078555"/>
    </source>
</evidence>
<evidence type="ECO:0000256" key="1">
    <source>
        <dbReference type="SAM" id="Phobius"/>
    </source>
</evidence>
<name>A0A1A9APZ8_PLAOA</name>
<sequence length="325" mass="38750">MICKKGTSVESYKFCINAPYYDMLVQLLTKKKTEVEKVQKCDKLSTKWNYSPNESIENICKEFKFLYQSLSKYRGEATPKNDPFTEDDCNFLNYWLNDKLRNNNKDISICVKEFYQEIKRQDNKFFSNPKEVDKYFYVIDPNILENMKFLYELYNNAVKIVNMITDEVYTDEDNKSCAHYIEECDKIYKEAMNRCLNSNIDYYNALQTFNASYDVIFDPSFNKLNNCNYSEFLFFPKYDPVSERRQKRIMLIKNITTPLIVLLIIPLLYKFTPFGSFFREKIKMVKDKWVSQNKYGNELLLLSTDIEDNNSDNGEYNIGYYSETN</sequence>
<evidence type="ECO:0000313" key="2">
    <source>
        <dbReference type="EMBL" id="SBT55480.1"/>
    </source>
</evidence>
<dbReference type="Proteomes" id="UP000078555">
    <property type="component" value="Unassembled WGS sequence"/>
</dbReference>
<feature type="transmembrane region" description="Helical" evidence="1">
    <location>
        <begin position="251"/>
        <end position="269"/>
    </location>
</feature>
<dbReference type="Pfam" id="PF05795">
    <property type="entry name" value="Plasmodium_Vir"/>
    <property type="match status" value="2"/>
</dbReference>
<protein>
    <submittedName>
        <fullName evidence="3">PIR Superfamily Protein</fullName>
    </submittedName>
</protein>
<dbReference type="InterPro" id="IPR008780">
    <property type="entry name" value="Plasmodium_Vir"/>
</dbReference>
<dbReference type="AlphaFoldDB" id="A0A1A9APZ8"/>
<proteinExistence type="predicted"/>
<keyword evidence="1" id="KW-0472">Membrane</keyword>
<reference evidence="3" key="2">
    <citation type="submission" date="2016-05" db="EMBL/GenBank/DDBJ databases">
        <authorList>
            <person name="Lavstsen T."/>
            <person name="Jespersen J.S."/>
        </authorList>
    </citation>
    <scope>NUCLEOTIDE SEQUENCE [LARGE SCALE GENOMIC DNA]</scope>
</reference>
<organism evidence="3 5">
    <name type="scientific">Plasmodium ovale wallikeri</name>
    <dbReference type="NCBI Taxonomy" id="864142"/>
    <lineage>
        <taxon>Eukaryota</taxon>
        <taxon>Sar</taxon>
        <taxon>Alveolata</taxon>
        <taxon>Apicomplexa</taxon>
        <taxon>Aconoidasida</taxon>
        <taxon>Haemosporida</taxon>
        <taxon>Plasmodiidae</taxon>
        <taxon>Plasmodium</taxon>
        <taxon>Plasmodium (Plasmodium)</taxon>
    </lineage>
</organism>
<accession>A0A1A9APZ8</accession>